<dbReference type="InterPro" id="IPR013320">
    <property type="entry name" value="ConA-like_dom_sf"/>
</dbReference>
<dbReference type="EMBL" id="BRZM01003847">
    <property type="protein sequence ID" value="GLD52766.1"/>
    <property type="molecule type" value="Genomic_DNA"/>
</dbReference>
<evidence type="ECO:0000256" key="2">
    <source>
        <dbReference type="SAM" id="MobiDB-lite"/>
    </source>
</evidence>
<dbReference type="InterPro" id="IPR001791">
    <property type="entry name" value="Laminin_G"/>
</dbReference>
<evidence type="ECO:0000256" key="1">
    <source>
        <dbReference type="PROSITE-ProRule" id="PRU00122"/>
    </source>
</evidence>
<accession>A0AAD3MFE3</accession>
<comment type="caution">
    <text evidence="4">The sequence shown here is derived from an EMBL/GenBank/DDBJ whole genome shotgun (WGS) entry which is preliminary data.</text>
</comment>
<feature type="region of interest" description="Disordered" evidence="2">
    <location>
        <begin position="242"/>
        <end position="262"/>
    </location>
</feature>
<feature type="region of interest" description="Disordered" evidence="2">
    <location>
        <begin position="110"/>
        <end position="134"/>
    </location>
</feature>
<dbReference type="AlphaFoldDB" id="A0AAD3MFE3"/>
<dbReference type="GO" id="GO:0005581">
    <property type="term" value="C:collagen trimer"/>
    <property type="evidence" value="ECO:0007669"/>
    <property type="project" value="UniProtKB-KW"/>
</dbReference>
<evidence type="ECO:0000313" key="4">
    <source>
        <dbReference type="EMBL" id="GLD52766.1"/>
    </source>
</evidence>
<dbReference type="Proteomes" id="UP001279410">
    <property type="component" value="Unassembled WGS sequence"/>
</dbReference>
<dbReference type="PROSITE" id="PS50025">
    <property type="entry name" value="LAM_G_DOMAIN"/>
    <property type="match status" value="1"/>
</dbReference>
<gene>
    <name evidence="4" type="ORF">AKAME5_002827000</name>
</gene>
<dbReference type="Gene3D" id="2.60.120.200">
    <property type="match status" value="1"/>
</dbReference>
<keyword evidence="4" id="KW-0176">Collagen</keyword>
<reference evidence="4" key="1">
    <citation type="submission" date="2022-08" db="EMBL/GenBank/DDBJ databases">
        <title>Genome sequencing of akame (Lates japonicus).</title>
        <authorList>
            <person name="Hashiguchi Y."/>
            <person name="Takahashi H."/>
        </authorList>
    </citation>
    <scope>NUCLEOTIDE SEQUENCE</scope>
    <source>
        <strain evidence="4">Kochi</strain>
    </source>
</reference>
<feature type="domain" description="Laminin G" evidence="3">
    <location>
        <begin position="1"/>
        <end position="121"/>
    </location>
</feature>
<dbReference type="SUPFAM" id="SSF49899">
    <property type="entry name" value="Concanavalin A-like lectins/glucanases"/>
    <property type="match status" value="1"/>
</dbReference>
<evidence type="ECO:0000259" key="3">
    <source>
        <dbReference type="PROSITE" id="PS50025"/>
    </source>
</evidence>
<protein>
    <submittedName>
        <fullName evidence="4">Collagen alpha-2(XI) chain-like isoform X1</fullName>
    </submittedName>
</protein>
<evidence type="ECO:0000313" key="5">
    <source>
        <dbReference type="Proteomes" id="UP001279410"/>
    </source>
</evidence>
<sequence>MLSPDSHVMLQLRISAYAITFIGTQQRHYEFPFSGLSDEKWHHVAVSVSAKRLALYVDCSLLESVDWVYHGMGISTDGLLVVGGIIEGFETPFEGHLRQLTFLMDDPDAAQQHCSHHPPRCSETGPKPPRSTGTDSVLENILLSSNDLEDLLGDPMDESFLSLGSSRQQLAKAEVRGQGQVGVIQLGCRVRQAGCHHYLIQTGLFTLGAAQPNCACREMTHCNANMSEQQQKETAGYRALIPQDKRNEENTNNETAPEIHVV</sequence>
<proteinExistence type="predicted"/>
<organism evidence="4 5">
    <name type="scientific">Lates japonicus</name>
    <name type="common">Japanese lates</name>
    <dbReference type="NCBI Taxonomy" id="270547"/>
    <lineage>
        <taxon>Eukaryota</taxon>
        <taxon>Metazoa</taxon>
        <taxon>Chordata</taxon>
        <taxon>Craniata</taxon>
        <taxon>Vertebrata</taxon>
        <taxon>Euteleostomi</taxon>
        <taxon>Actinopterygii</taxon>
        <taxon>Neopterygii</taxon>
        <taxon>Teleostei</taxon>
        <taxon>Neoteleostei</taxon>
        <taxon>Acanthomorphata</taxon>
        <taxon>Carangaria</taxon>
        <taxon>Carangaria incertae sedis</taxon>
        <taxon>Centropomidae</taxon>
        <taxon>Lates</taxon>
    </lineage>
</organism>
<comment type="caution">
    <text evidence="1">Lacks conserved residue(s) required for the propagation of feature annotation.</text>
</comment>
<name>A0AAD3MFE3_LATJO</name>
<keyword evidence="5" id="KW-1185">Reference proteome</keyword>
<dbReference type="Pfam" id="PF02210">
    <property type="entry name" value="Laminin_G_2"/>
    <property type="match status" value="1"/>
</dbReference>